<evidence type="ECO:0000313" key="2">
    <source>
        <dbReference type="EMBL" id="GAA1231920.1"/>
    </source>
</evidence>
<protein>
    <recommendedName>
        <fullName evidence="4">AMP-binding enzyme</fullName>
    </recommendedName>
</protein>
<evidence type="ECO:0008006" key="4">
    <source>
        <dbReference type="Google" id="ProtNLM"/>
    </source>
</evidence>
<evidence type="ECO:0000313" key="3">
    <source>
        <dbReference type="Proteomes" id="UP001500653"/>
    </source>
</evidence>
<sequence>MSVGAVAVAFNAWWSPQEIAYAVEHTRPRVVVADTGLDPQRSGRDAAPPGPDAASGLPVTGKPLPGDRGLG</sequence>
<evidence type="ECO:0000256" key="1">
    <source>
        <dbReference type="SAM" id="MobiDB-lite"/>
    </source>
</evidence>
<comment type="caution">
    <text evidence="2">The sequence shown here is derived from an EMBL/GenBank/DDBJ whole genome shotgun (WGS) entry which is preliminary data.</text>
</comment>
<gene>
    <name evidence="2" type="ORF">GCM10009676_13750</name>
</gene>
<dbReference type="SUPFAM" id="SSF56801">
    <property type="entry name" value="Acetyl-CoA synthetase-like"/>
    <property type="match status" value="1"/>
</dbReference>
<organism evidence="2 3">
    <name type="scientific">Prauserella halophila</name>
    <dbReference type="NCBI Taxonomy" id="185641"/>
    <lineage>
        <taxon>Bacteria</taxon>
        <taxon>Bacillati</taxon>
        <taxon>Actinomycetota</taxon>
        <taxon>Actinomycetes</taxon>
        <taxon>Pseudonocardiales</taxon>
        <taxon>Pseudonocardiaceae</taxon>
        <taxon>Prauserella</taxon>
    </lineage>
</organism>
<keyword evidence="3" id="KW-1185">Reference proteome</keyword>
<reference evidence="2 3" key="1">
    <citation type="journal article" date="2019" name="Int. J. Syst. Evol. Microbiol.">
        <title>The Global Catalogue of Microorganisms (GCM) 10K type strain sequencing project: providing services to taxonomists for standard genome sequencing and annotation.</title>
        <authorList>
            <consortium name="The Broad Institute Genomics Platform"/>
            <consortium name="The Broad Institute Genome Sequencing Center for Infectious Disease"/>
            <person name="Wu L."/>
            <person name="Ma J."/>
        </authorList>
    </citation>
    <scope>NUCLEOTIDE SEQUENCE [LARGE SCALE GENOMIC DNA]</scope>
    <source>
        <strain evidence="2 3">JCM 13023</strain>
    </source>
</reference>
<dbReference type="Proteomes" id="UP001500653">
    <property type="component" value="Unassembled WGS sequence"/>
</dbReference>
<proteinExistence type="predicted"/>
<dbReference type="Gene3D" id="3.40.50.980">
    <property type="match status" value="1"/>
</dbReference>
<name>A0ABN1W2L5_9PSEU</name>
<dbReference type="EMBL" id="BAAALN010000005">
    <property type="protein sequence ID" value="GAA1231920.1"/>
    <property type="molecule type" value="Genomic_DNA"/>
</dbReference>
<feature type="region of interest" description="Disordered" evidence="1">
    <location>
        <begin position="34"/>
        <end position="71"/>
    </location>
</feature>
<accession>A0ABN1W2L5</accession>